<reference evidence="1 2" key="2">
    <citation type="submission" date="2019-08" db="EMBL/GenBank/DDBJ databases">
        <title>Jejuicoccus antrihumi gen. nov., sp. nov., a new member of the family Dermacoccaceae isolated from a cave.</title>
        <authorList>
            <person name="Schumann P."/>
            <person name="Kim I.S."/>
        </authorList>
    </citation>
    <scope>NUCLEOTIDE SEQUENCE [LARGE SCALE GENOMIC DNA]</scope>
    <source>
        <strain evidence="1 2">C5-26</strain>
    </source>
</reference>
<accession>A0A563E7E4</accession>
<dbReference type="EMBL" id="VCQV01000003">
    <property type="protein sequence ID" value="TWP38345.1"/>
    <property type="molecule type" value="Genomic_DNA"/>
</dbReference>
<reference evidence="1 2" key="1">
    <citation type="submission" date="2019-05" db="EMBL/GenBank/DDBJ databases">
        <authorList>
            <person name="Lee S.D."/>
        </authorList>
    </citation>
    <scope>NUCLEOTIDE SEQUENCE [LARGE SCALE GENOMIC DNA]</scope>
    <source>
        <strain evidence="1 2">C5-26</strain>
    </source>
</reference>
<dbReference type="Proteomes" id="UP000320244">
    <property type="component" value="Unassembled WGS sequence"/>
</dbReference>
<name>A0A563E7E4_9MICO</name>
<sequence>MPTFPSYGAEVTTECPGPLSCAESLSAPPRVIIDLRGLGAAPVAAMRLLIVADVLRRVLEHPANSAISVVAIDDGCGRSSLPKLVARGLSLLNTDHCRSDGAGLAHLGGSPTVVVTSTDRAPAGTVNCRVLPVGGVKPMQWDADLSRRVDERDPLNLRLALLHFPYAAPAALSAARLHRADATLIRWRFKVSYWKDQPDAPARDLEALDALLANDLDTGSVLRAMHRIEIDHTIPSGAKFQTFVALDRVLALDLRRSCGHGHW</sequence>
<organism evidence="1 2">
    <name type="scientific">Leekyejoonella antrihumi</name>
    <dbReference type="NCBI Taxonomy" id="1660198"/>
    <lineage>
        <taxon>Bacteria</taxon>
        <taxon>Bacillati</taxon>
        <taxon>Actinomycetota</taxon>
        <taxon>Actinomycetes</taxon>
        <taxon>Micrococcales</taxon>
        <taxon>Dermacoccaceae</taxon>
        <taxon>Leekyejoonella</taxon>
    </lineage>
</organism>
<comment type="caution">
    <text evidence="1">The sequence shown here is derived from an EMBL/GenBank/DDBJ whole genome shotgun (WGS) entry which is preliminary data.</text>
</comment>
<proteinExistence type="predicted"/>
<protein>
    <submittedName>
        <fullName evidence="1">Uncharacterized protein</fullName>
    </submittedName>
</protein>
<evidence type="ECO:0000313" key="2">
    <source>
        <dbReference type="Proteomes" id="UP000320244"/>
    </source>
</evidence>
<dbReference type="RefSeq" id="WP_146315344.1">
    <property type="nucleotide sequence ID" value="NZ_VCQV01000003.1"/>
</dbReference>
<keyword evidence="2" id="KW-1185">Reference proteome</keyword>
<evidence type="ECO:0000313" key="1">
    <source>
        <dbReference type="EMBL" id="TWP38345.1"/>
    </source>
</evidence>
<dbReference type="AlphaFoldDB" id="A0A563E7E4"/>
<gene>
    <name evidence="1" type="ORF">FGL98_03815</name>
</gene>
<dbReference type="OrthoDB" id="4458334at2"/>